<dbReference type="InterPro" id="IPR036097">
    <property type="entry name" value="HisK_dim/P_sf"/>
</dbReference>
<dbReference type="Proteomes" id="UP000806285">
    <property type="component" value="Unassembled WGS sequence"/>
</dbReference>
<evidence type="ECO:0000256" key="7">
    <source>
        <dbReference type="ARBA" id="ARBA00023012"/>
    </source>
</evidence>
<sequence length="738" mass="78614">MLASRPAASIRSRLVLLLLALWLPAVIGLGLQARAAYLREEEATRDELRQQASALSFAVQAELDRRLTLARALAALPALKARDLRAFERDARLAVQGTTDSVMLVDRTQQFVYTALAQSTVVPRRAGSLFVERDMGVSFVAKGPVSGNPSIAVLVPEAGTPSPQFNVGVPFPPSRVQEVIAQQSYREGSTVSVLDAEQRVMGRNRDIGRWLGMQASHPGLRALAARRGSGFVQTMTLDGVASLTYLAPPGRHGWTALVALPEAQLRQTAQRLALRAIAVSAVLLALGLGLAALAARRISRPVQALKDAAGELLAQRVPEPLHTGLAEVDQVGSVLHGAGVRAREAEHVLEARVAQAVAEARQAEANLFEARKHEAIGRLTGGIAHDFNNLLQTISTGLQVVYRAVPEGRHTRPLEAAMAACGKAADQVRQMLAFGRAQQLRAQPVDIADLLLRTRELTGKSLGERVELVADIDPALPAALADPTQLELALLNLVFNARDAMPTGGTVTIRASLAQEDVGEQAGVALVRIDVQDTGHGMDAETLARVFEPYFTTKPVGAGSGLGLPQVQAFARQSGGDVRIASTPGAGTCVTMLLPLARGPAAAERPEAPRERQPARPLRILMVEDDVLVASVVPAALEHEGHQVTLCRTADEARALLERQDCAADVLFTDIVMPGAMTGVELVEWCRTHCPDLPALVATGYTSRPPAGVWKVLRKPYAVEDLLDALEACAAAGRPSQP</sequence>
<evidence type="ECO:0000259" key="12">
    <source>
        <dbReference type="PROSITE" id="PS50110"/>
    </source>
</evidence>
<keyword evidence="9" id="KW-0175">Coiled coil</keyword>
<dbReference type="Gene3D" id="1.10.287.130">
    <property type="match status" value="1"/>
</dbReference>
<dbReference type="SUPFAM" id="SSF55874">
    <property type="entry name" value="ATPase domain of HSP90 chaperone/DNA topoisomerase II/histidine kinase"/>
    <property type="match status" value="1"/>
</dbReference>
<proteinExistence type="predicted"/>
<dbReference type="Pfam" id="PF02518">
    <property type="entry name" value="HATPase_c"/>
    <property type="match status" value="1"/>
</dbReference>
<feature type="modified residue" description="4-aspartylphosphate" evidence="8">
    <location>
        <position position="670"/>
    </location>
</feature>
<keyword evidence="8" id="KW-0597">Phosphoprotein</keyword>
<feature type="domain" description="Histidine kinase" evidence="11">
    <location>
        <begin position="382"/>
        <end position="598"/>
    </location>
</feature>
<reference evidence="13 14" key="1">
    <citation type="submission" date="2020-10" db="EMBL/GenBank/DDBJ databases">
        <title>Ramlibacter sp. HM2 16S ribosomal RNA gene Genome sequencing and assembly.</title>
        <authorList>
            <person name="Kang M."/>
        </authorList>
    </citation>
    <scope>NUCLEOTIDE SEQUENCE [LARGE SCALE GENOMIC DNA]</scope>
    <source>
        <strain evidence="13 14">HM2</strain>
    </source>
</reference>
<feature type="coiled-coil region" evidence="9">
    <location>
        <begin position="346"/>
        <end position="373"/>
    </location>
</feature>
<dbReference type="SUPFAM" id="SSF47384">
    <property type="entry name" value="Homodimeric domain of signal transducing histidine kinase"/>
    <property type="match status" value="1"/>
</dbReference>
<evidence type="ECO:0000256" key="2">
    <source>
        <dbReference type="ARBA" id="ARBA00012438"/>
    </source>
</evidence>
<evidence type="ECO:0000256" key="6">
    <source>
        <dbReference type="ARBA" id="ARBA00022840"/>
    </source>
</evidence>
<accession>A0ABR9S3N4</accession>
<evidence type="ECO:0000259" key="11">
    <source>
        <dbReference type="PROSITE" id="PS50109"/>
    </source>
</evidence>
<dbReference type="PROSITE" id="PS50109">
    <property type="entry name" value="HIS_KIN"/>
    <property type="match status" value="1"/>
</dbReference>
<dbReference type="Gene3D" id="3.40.50.2300">
    <property type="match status" value="1"/>
</dbReference>
<keyword evidence="6" id="KW-0067">ATP-binding</keyword>
<dbReference type="SMART" id="SM00387">
    <property type="entry name" value="HATPase_c"/>
    <property type="match status" value="1"/>
</dbReference>
<dbReference type="InterPro" id="IPR005467">
    <property type="entry name" value="His_kinase_dom"/>
</dbReference>
<evidence type="ECO:0000256" key="3">
    <source>
        <dbReference type="ARBA" id="ARBA00022679"/>
    </source>
</evidence>
<dbReference type="EMBL" id="JADDIV010000003">
    <property type="protein sequence ID" value="MBE7368100.1"/>
    <property type="molecule type" value="Genomic_DNA"/>
</dbReference>
<gene>
    <name evidence="13" type="ORF">IM787_11030</name>
</gene>
<keyword evidence="10" id="KW-1133">Transmembrane helix</keyword>
<keyword evidence="7" id="KW-0902">Two-component regulatory system</keyword>
<evidence type="ECO:0000256" key="1">
    <source>
        <dbReference type="ARBA" id="ARBA00000085"/>
    </source>
</evidence>
<evidence type="ECO:0000256" key="4">
    <source>
        <dbReference type="ARBA" id="ARBA00022741"/>
    </source>
</evidence>
<dbReference type="Gene3D" id="3.30.565.10">
    <property type="entry name" value="Histidine kinase-like ATPase, C-terminal domain"/>
    <property type="match status" value="1"/>
</dbReference>
<dbReference type="SMART" id="SM00448">
    <property type="entry name" value="REC"/>
    <property type="match status" value="1"/>
</dbReference>
<keyword evidence="5" id="KW-0418">Kinase</keyword>
<comment type="caution">
    <text evidence="13">The sequence shown here is derived from an EMBL/GenBank/DDBJ whole genome shotgun (WGS) entry which is preliminary data.</text>
</comment>
<keyword evidence="14" id="KW-1185">Reference proteome</keyword>
<evidence type="ECO:0000313" key="14">
    <source>
        <dbReference type="Proteomes" id="UP000806285"/>
    </source>
</evidence>
<dbReference type="InterPro" id="IPR001789">
    <property type="entry name" value="Sig_transdc_resp-reg_receiver"/>
</dbReference>
<dbReference type="InterPro" id="IPR036890">
    <property type="entry name" value="HATPase_C_sf"/>
</dbReference>
<dbReference type="RefSeq" id="WP_193676714.1">
    <property type="nucleotide sequence ID" value="NZ_JADDIV010000003.1"/>
</dbReference>
<keyword evidence="10" id="KW-0812">Transmembrane</keyword>
<dbReference type="PANTHER" id="PTHR43065:SF46">
    <property type="entry name" value="C4-DICARBOXYLATE TRANSPORT SENSOR PROTEIN DCTB"/>
    <property type="match status" value="1"/>
</dbReference>
<keyword evidence="3" id="KW-0808">Transferase</keyword>
<organism evidence="13 14">
    <name type="scientific">Ramlibacter pallidus</name>
    <dbReference type="NCBI Taxonomy" id="2780087"/>
    <lineage>
        <taxon>Bacteria</taxon>
        <taxon>Pseudomonadati</taxon>
        <taxon>Pseudomonadota</taxon>
        <taxon>Betaproteobacteria</taxon>
        <taxon>Burkholderiales</taxon>
        <taxon>Comamonadaceae</taxon>
        <taxon>Ramlibacter</taxon>
    </lineage>
</organism>
<keyword evidence="10" id="KW-0472">Membrane</keyword>
<dbReference type="PRINTS" id="PR00344">
    <property type="entry name" value="BCTRLSENSOR"/>
</dbReference>
<dbReference type="CDD" id="cd18774">
    <property type="entry name" value="PDC2_HK_sensor"/>
    <property type="match status" value="1"/>
</dbReference>
<dbReference type="PROSITE" id="PS50110">
    <property type="entry name" value="RESPONSE_REGULATORY"/>
    <property type="match status" value="1"/>
</dbReference>
<name>A0ABR9S3N4_9BURK</name>
<dbReference type="EC" id="2.7.13.3" evidence="2"/>
<dbReference type="InterPro" id="IPR003594">
    <property type="entry name" value="HATPase_dom"/>
</dbReference>
<evidence type="ECO:0000256" key="9">
    <source>
        <dbReference type="SAM" id="Coils"/>
    </source>
</evidence>
<dbReference type="InterPro" id="IPR011006">
    <property type="entry name" value="CheY-like_superfamily"/>
</dbReference>
<evidence type="ECO:0000256" key="10">
    <source>
        <dbReference type="SAM" id="Phobius"/>
    </source>
</evidence>
<evidence type="ECO:0000256" key="5">
    <source>
        <dbReference type="ARBA" id="ARBA00022777"/>
    </source>
</evidence>
<dbReference type="SUPFAM" id="SSF52172">
    <property type="entry name" value="CheY-like"/>
    <property type="match status" value="1"/>
</dbReference>
<evidence type="ECO:0000256" key="8">
    <source>
        <dbReference type="PROSITE-ProRule" id="PRU00169"/>
    </source>
</evidence>
<dbReference type="InterPro" id="IPR004358">
    <property type="entry name" value="Sig_transdc_His_kin-like_C"/>
</dbReference>
<dbReference type="Pfam" id="PF00072">
    <property type="entry name" value="Response_reg"/>
    <property type="match status" value="1"/>
</dbReference>
<feature type="transmembrane region" description="Helical" evidence="10">
    <location>
        <begin position="272"/>
        <end position="295"/>
    </location>
</feature>
<comment type="catalytic activity">
    <reaction evidence="1">
        <text>ATP + protein L-histidine = ADP + protein N-phospho-L-histidine.</text>
        <dbReference type="EC" id="2.7.13.3"/>
    </reaction>
</comment>
<keyword evidence="4" id="KW-0547">Nucleotide-binding</keyword>
<evidence type="ECO:0000313" key="13">
    <source>
        <dbReference type="EMBL" id="MBE7368100.1"/>
    </source>
</evidence>
<feature type="domain" description="Response regulatory" evidence="12">
    <location>
        <begin position="619"/>
        <end position="730"/>
    </location>
</feature>
<protein>
    <recommendedName>
        <fullName evidence="2">histidine kinase</fullName>
        <ecNumber evidence="2">2.7.13.3</ecNumber>
    </recommendedName>
</protein>
<dbReference type="PANTHER" id="PTHR43065">
    <property type="entry name" value="SENSOR HISTIDINE KINASE"/>
    <property type="match status" value="1"/>
</dbReference>